<sequence length="591" mass="62010">MSSDNSQGHPDLPQAGDPTGEELNQLQQALLQSSSAGPIPQDDPNLGSDSALDRAVASARAAALAKAAAAEPLLSGTTSGQADFAAGSHPDPSGAHGASSSSAVPKLADQFVSSTHDKGKGRAEHSPPPDRPSTPPPRKRLSPDDLLDSFRQLTPSSASRAWKLIRSGNKRPREPSHEGGPSHAQASAPSAAPLPQTSRPDRPSQSAADKRPRPDTQQAASGGGQGDVPQVKLPYIPGSTSVMSTIIPPAHVLKKLANSELVPLWHFTDEGMAAGYKRGMRIKELSSISGVLDSMTKAADPGLPKREDAQLSVTEFIAAFDTMLQAMDLVASTNLDPDDAATLAEERSIWQTQYNLIMTNTLLRTDPRAGLCWLSTLKKFGEPITPCQLGVGSTSGSSKMRSSKLQPIYSRFLATKSVQDIMASFQVQAAATNLLPPPAPAAPVYQSPTALEAFAPTPSAYGPGSSRHSGDHNPSAHGSSGRPQQHQQPFRQSTGSRPARVGACVVCGTKEQNHRYEVCSGGPGGKAPFVVRNERNFLGRASDRSPVCRFFNIPAGCNSSTGSSCHRGDHVCSLCGSTFHTAQSCGAAQRA</sequence>
<dbReference type="AlphaFoldDB" id="A0A8X7N725"/>
<feature type="compositionally biased region" description="Low complexity" evidence="1">
    <location>
        <begin position="49"/>
        <end position="70"/>
    </location>
</feature>
<reference evidence="2" key="1">
    <citation type="submission" date="2016-04" db="EMBL/GenBank/DDBJ databases">
        <authorList>
            <person name="Nguyen H.D."/>
            <person name="Samba Siva P."/>
            <person name="Cullis J."/>
            <person name="Levesque C.A."/>
            <person name="Hambleton S."/>
        </authorList>
    </citation>
    <scope>NUCLEOTIDE SEQUENCE</scope>
    <source>
        <strain evidence="2">DAOMC 236422</strain>
    </source>
</reference>
<gene>
    <name evidence="2" type="ORF">A4X09_0g5493</name>
</gene>
<feature type="compositionally biased region" description="Low complexity" evidence="1">
    <location>
        <begin position="93"/>
        <end position="103"/>
    </location>
</feature>
<feature type="compositionally biased region" description="Polar residues" evidence="1">
    <location>
        <begin position="476"/>
        <end position="496"/>
    </location>
</feature>
<evidence type="ECO:0000313" key="2">
    <source>
        <dbReference type="EMBL" id="KAE8266850.1"/>
    </source>
</evidence>
<keyword evidence="3" id="KW-1185">Reference proteome</keyword>
<dbReference type="EMBL" id="LWDG02000286">
    <property type="protein sequence ID" value="KAE8266850.1"/>
    <property type="molecule type" value="Genomic_DNA"/>
</dbReference>
<feature type="compositionally biased region" description="Basic and acidic residues" evidence="1">
    <location>
        <begin position="115"/>
        <end position="128"/>
    </location>
</feature>
<evidence type="ECO:0000256" key="1">
    <source>
        <dbReference type="SAM" id="MobiDB-lite"/>
    </source>
</evidence>
<evidence type="ECO:0000313" key="3">
    <source>
        <dbReference type="Proteomes" id="UP000078113"/>
    </source>
</evidence>
<organism evidence="2 3">
    <name type="scientific">Tilletia walkeri</name>
    <dbReference type="NCBI Taxonomy" id="117179"/>
    <lineage>
        <taxon>Eukaryota</taxon>
        <taxon>Fungi</taxon>
        <taxon>Dikarya</taxon>
        <taxon>Basidiomycota</taxon>
        <taxon>Ustilaginomycotina</taxon>
        <taxon>Exobasidiomycetes</taxon>
        <taxon>Tilletiales</taxon>
        <taxon>Tilletiaceae</taxon>
        <taxon>Tilletia</taxon>
    </lineage>
</organism>
<proteinExistence type="predicted"/>
<reference evidence="2" key="2">
    <citation type="journal article" date="2019" name="IMA Fungus">
        <title>Genome sequencing and comparison of five Tilletia species to identify candidate genes for the detection of regulated species infecting wheat.</title>
        <authorList>
            <person name="Nguyen H.D.T."/>
            <person name="Sultana T."/>
            <person name="Kesanakurti P."/>
            <person name="Hambleton S."/>
        </authorList>
    </citation>
    <scope>NUCLEOTIDE SEQUENCE</scope>
    <source>
        <strain evidence="2">DAOMC 236422</strain>
    </source>
</reference>
<feature type="region of interest" description="Disordered" evidence="1">
    <location>
        <begin position="1"/>
        <end position="233"/>
    </location>
</feature>
<feature type="compositionally biased region" description="Low complexity" evidence="1">
    <location>
        <begin position="181"/>
        <end position="198"/>
    </location>
</feature>
<protein>
    <submittedName>
        <fullName evidence="2">Uncharacterized protein</fullName>
    </submittedName>
</protein>
<feature type="compositionally biased region" description="Low complexity" evidence="1">
    <location>
        <begin position="25"/>
        <end position="36"/>
    </location>
</feature>
<name>A0A8X7N725_9BASI</name>
<feature type="region of interest" description="Disordered" evidence="1">
    <location>
        <begin position="455"/>
        <end position="497"/>
    </location>
</feature>
<dbReference type="Proteomes" id="UP000078113">
    <property type="component" value="Unassembled WGS sequence"/>
</dbReference>
<comment type="caution">
    <text evidence="2">The sequence shown here is derived from an EMBL/GenBank/DDBJ whole genome shotgun (WGS) entry which is preliminary data.</text>
</comment>
<accession>A0A8X7N725</accession>